<reference evidence="10 11" key="1">
    <citation type="submission" date="2019-10" db="EMBL/GenBank/DDBJ databases">
        <title>Prolixibacter strains distinguished by the presence of nitrate reductase genes were adept at nitrate-dependent anaerobic corrosion of metallic iron and carbon steel.</title>
        <authorList>
            <person name="Iino T."/>
            <person name="Shono N."/>
            <person name="Ito K."/>
            <person name="Nakamura R."/>
            <person name="Sueoka K."/>
            <person name="Harayama S."/>
            <person name="Ohkuma M."/>
        </authorList>
    </citation>
    <scope>NUCLEOTIDE SEQUENCE [LARGE SCALE GENOMIC DNA]</scope>
    <source>
        <strain evidence="10 11">MIC1-1</strain>
    </source>
</reference>
<gene>
    <name evidence="9" type="primary">secE</name>
    <name evidence="10" type="ORF">JCM18694_38720</name>
</gene>
<dbReference type="RefSeq" id="WP_308788916.1">
    <property type="nucleotide sequence ID" value="NZ_BLAU01000001.1"/>
</dbReference>
<comment type="function">
    <text evidence="9">Essential subunit of the Sec protein translocation channel SecYEG. Clamps together the 2 halves of SecY. May contact the channel plug during translocation.</text>
</comment>
<evidence type="ECO:0000256" key="9">
    <source>
        <dbReference type="HAMAP-Rule" id="MF_00422"/>
    </source>
</evidence>
<keyword evidence="2 9" id="KW-0813">Transport</keyword>
<evidence type="ECO:0000256" key="2">
    <source>
        <dbReference type="ARBA" id="ARBA00022448"/>
    </source>
</evidence>
<keyword evidence="8 9" id="KW-0472">Membrane</keyword>
<dbReference type="Gene3D" id="1.20.5.1030">
    <property type="entry name" value="Preprotein translocase secy subunit"/>
    <property type="match status" value="1"/>
</dbReference>
<organism evidence="10 11">
    <name type="scientific">Prolixibacter denitrificans</name>
    <dbReference type="NCBI Taxonomy" id="1541063"/>
    <lineage>
        <taxon>Bacteria</taxon>
        <taxon>Pseudomonadati</taxon>
        <taxon>Bacteroidota</taxon>
        <taxon>Bacteroidia</taxon>
        <taxon>Marinilabiliales</taxon>
        <taxon>Prolixibacteraceae</taxon>
        <taxon>Prolixibacter</taxon>
    </lineage>
</organism>
<evidence type="ECO:0000313" key="11">
    <source>
        <dbReference type="Proteomes" id="UP000396862"/>
    </source>
</evidence>
<dbReference type="PANTHER" id="PTHR33910">
    <property type="entry name" value="PROTEIN TRANSLOCASE SUBUNIT SECE"/>
    <property type="match status" value="1"/>
</dbReference>
<evidence type="ECO:0000256" key="7">
    <source>
        <dbReference type="ARBA" id="ARBA00023010"/>
    </source>
</evidence>
<keyword evidence="11" id="KW-1185">Reference proteome</keyword>
<evidence type="ECO:0000256" key="8">
    <source>
        <dbReference type="ARBA" id="ARBA00023136"/>
    </source>
</evidence>
<dbReference type="PANTHER" id="PTHR33910:SF1">
    <property type="entry name" value="PROTEIN TRANSLOCASE SUBUNIT SECE"/>
    <property type="match status" value="1"/>
</dbReference>
<name>A0ABQ0ZQG0_9BACT</name>
<evidence type="ECO:0000313" key="10">
    <source>
        <dbReference type="EMBL" id="GET23626.1"/>
    </source>
</evidence>
<protein>
    <recommendedName>
        <fullName evidence="9">Protein translocase subunit SecE</fullName>
    </recommendedName>
</protein>
<dbReference type="Proteomes" id="UP000396862">
    <property type="component" value="Unassembled WGS sequence"/>
</dbReference>
<proteinExistence type="inferred from homology"/>
<evidence type="ECO:0000256" key="3">
    <source>
        <dbReference type="ARBA" id="ARBA00022475"/>
    </source>
</evidence>
<keyword evidence="6 9" id="KW-1133">Transmembrane helix</keyword>
<comment type="caution">
    <text evidence="10">The sequence shown here is derived from an EMBL/GenBank/DDBJ whole genome shotgun (WGS) entry which is preliminary data.</text>
</comment>
<evidence type="ECO:0000256" key="1">
    <source>
        <dbReference type="ARBA" id="ARBA00004370"/>
    </source>
</evidence>
<keyword evidence="7 9" id="KW-0811">Translocation</keyword>
<evidence type="ECO:0000256" key="4">
    <source>
        <dbReference type="ARBA" id="ARBA00022692"/>
    </source>
</evidence>
<dbReference type="Pfam" id="PF00584">
    <property type="entry name" value="SecE"/>
    <property type="match status" value="1"/>
</dbReference>
<feature type="transmembrane region" description="Helical" evidence="9">
    <location>
        <begin position="52"/>
        <end position="73"/>
    </location>
</feature>
<dbReference type="InterPro" id="IPR038379">
    <property type="entry name" value="SecE_sf"/>
</dbReference>
<comment type="subcellular location">
    <subcellularLocation>
        <location evidence="9">Cell membrane</location>
        <topology evidence="9">Single-pass membrane protein</topology>
    </subcellularLocation>
    <subcellularLocation>
        <location evidence="1">Membrane</location>
    </subcellularLocation>
</comment>
<dbReference type="InterPro" id="IPR001901">
    <property type="entry name" value="Translocase_SecE/Sec61-g"/>
</dbReference>
<accession>A0ABQ0ZQG0</accession>
<dbReference type="InterPro" id="IPR005807">
    <property type="entry name" value="SecE_bac"/>
</dbReference>
<evidence type="ECO:0000256" key="6">
    <source>
        <dbReference type="ARBA" id="ARBA00022989"/>
    </source>
</evidence>
<dbReference type="NCBIfam" id="TIGR00964">
    <property type="entry name" value="secE_bact"/>
    <property type="match status" value="1"/>
</dbReference>
<comment type="similarity">
    <text evidence="9">Belongs to the SecE/SEC61-gamma family.</text>
</comment>
<keyword evidence="3 9" id="KW-1003">Cell membrane</keyword>
<dbReference type="HAMAP" id="MF_00422">
    <property type="entry name" value="SecE"/>
    <property type="match status" value="1"/>
</dbReference>
<comment type="subunit">
    <text evidence="9">Component of the Sec protein translocase complex. Heterotrimer consisting of SecY, SecE and SecG subunits. The heterotrimers can form oligomers, although 1 heterotrimer is thought to be able to translocate proteins. Interacts with the ribosome. Interacts with SecDF, and other proteins may be involved. Interacts with SecA.</text>
</comment>
<sequence>MISSTLITRQSRKEKQNELNSDMKIQSYFSEAYTELVHKVTWPTWKELQNSAVVVMVASLIIALFIFLIDLVFENAMKFIYSLFY</sequence>
<keyword evidence="5 9" id="KW-0653">Protein transport</keyword>
<evidence type="ECO:0000256" key="5">
    <source>
        <dbReference type="ARBA" id="ARBA00022927"/>
    </source>
</evidence>
<keyword evidence="4 9" id="KW-0812">Transmembrane</keyword>
<dbReference type="EMBL" id="BLAU01000001">
    <property type="protein sequence ID" value="GET23626.1"/>
    <property type="molecule type" value="Genomic_DNA"/>
</dbReference>